<accession>A0A1X7JA09</accession>
<protein>
    <recommendedName>
        <fullName evidence="4">SAF domain-containing protein</fullName>
    </recommendedName>
</protein>
<dbReference type="EMBL" id="FXAZ01000001">
    <property type="protein sequence ID" value="SMG24647.1"/>
    <property type="molecule type" value="Genomic_DNA"/>
</dbReference>
<dbReference type="Proteomes" id="UP000193834">
    <property type="component" value="Unassembled WGS sequence"/>
</dbReference>
<dbReference type="STRING" id="1852522.SAMN06295960_1393"/>
<organism evidence="2 3">
    <name type="scientific">Paenibacillus aquistagni</name>
    <dbReference type="NCBI Taxonomy" id="1852522"/>
    <lineage>
        <taxon>Bacteria</taxon>
        <taxon>Bacillati</taxon>
        <taxon>Bacillota</taxon>
        <taxon>Bacilli</taxon>
        <taxon>Bacillales</taxon>
        <taxon>Paenibacillaceae</taxon>
        <taxon>Paenibacillus</taxon>
    </lineage>
</organism>
<gene>
    <name evidence="2" type="ORF">SAMN06295960_1393</name>
</gene>
<dbReference type="CDD" id="cd11614">
    <property type="entry name" value="SAF_CpaB_FlgA_like"/>
    <property type="match status" value="1"/>
</dbReference>
<proteinExistence type="predicted"/>
<keyword evidence="3" id="KW-1185">Reference proteome</keyword>
<feature type="compositionally biased region" description="Basic and acidic residues" evidence="1">
    <location>
        <begin position="345"/>
        <end position="367"/>
    </location>
</feature>
<evidence type="ECO:0000313" key="2">
    <source>
        <dbReference type="EMBL" id="SMG24647.1"/>
    </source>
</evidence>
<evidence type="ECO:0000256" key="1">
    <source>
        <dbReference type="SAM" id="MobiDB-lite"/>
    </source>
</evidence>
<reference evidence="2 3" key="1">
    <citation type="submission" date="2017-04" db="EMBL/GenBank/DDBJ databases">
        <authorList>
            <person name="Afonso C.L."/>
            <person name="Miller P.J."/>
            <person name="Scott M.A."/>
            <person name="Spackman E."/>
            <person name="Goraichik I."/>
            <person name="Dimitrov K.M."/>
            <person name="Suarez D.L."/>
            <person name="Swayne D.E."/>
        </authorList>
    </citation>
    <scope>NUCLEOTIDE SEQUENCE [LARGE SCALE GENOMIC DNA]</scope>
    <source>
        <strain evidence="2 3">11</strain>
    </source>
</reference>
<name>A0A1X7JA09_9BACL</name>
<dbReference type="RefSeq" id="WP_085493537.1">
    <property type="nucleotide sequence ID" value="NZ_FXAZ01000001.1"/>
</dbReference>
<sequence length="396" mass="44521">MSLNIRWTRRTKQLVMTAAISIAATGALGGGLQFYTHYLWQKEKQALAKDLLETKNIMSQYQIDDAPITMTDTWVFQKEMAAGAVVQEEDIGRLRLPASMVPPSMQMSQQDIVGKVMKLQIGSNIPITSELLAQQDDVREDARWVETAVIQLPLELRQNEAIDVRIRFSDGQDYVVLTKKWVKKLQQPTLWMYLSEQELLTMSSAYVDAFINGGQIYALRYIEPMLQQEAIVNYPVNEAVYKLMEKNPNLLETARQALSLQSRKVLEERLQRSAVTQTEAHLSFINDDANHAGGGIRNRSQSQSPFIGHSQAAARTSPFVGEQGLEPSTTELPQDPAPSYQQSTDHQKQLQEDGLIKQSENLEERNEGASSDSYGDYVRKAIGDSLPGEPKMKTSQ</sequence>
<dbReference type="AlphaFoldDB" id="A0A1X7JA09"/>
<feature type="region of interest" description="Disordered" evidence="1">
    <location>
        <begin position="291"/>
        <end position="396"/>
    </location>
</feature>
<dbReference type="OrthoDB" id="2840666at2"/>
<evidence type="ECO:0000313" key="3">
    <source>
        <dbReference type="Proteomes" id="UP000193834"/>
    </source>
</evidence>
<evidence type="ECO:0008006" key="4">
    <source>
        <dbReference type="Google" id="ProtNLM"/>
    </source>
</evidence>